<comment type="caution">
    <text evidence="2">The sequence shown here is derived from an EMBL/GenBank/DDBJ whole genome shotgun (WGS) entry which is preliminary data.</text>
</comment>
<evidence type="ECO:0000256" key="1">
    <source>
        <dbReference type="SAM" id="Phobius"/>
    </source>
</evidence>
<accession>A0A7W6EXX8</accession>
<keyword evidence="3" id="KW-1185">Reference proteome</keyword>
<gene>
    <name evidence="2" type="ORF">GGQ88_004136</name>
</gene>
<keyword evidence="1" id="KW-0472">Membrane</keyword>
<name>A0A7W6EXX8_9SPHN</name>
<sequence length="239" mass="25610">MDEDDYRGDVPAGDDPAAAFEALRGEVALLRHAVEGLASARAELEIPNYQPTLERTEKVLGVLAQQLDNVRKSPAMALTPENMGERLNASVRNSTFELRNLLTASQTALDGATRDLSGLVARARRGEEQRRLLWQCGGGGVLAGALLYAMLMGPLTRVLPTSWGVPETMATRALGEASQWDAGQRLMQADAPASWHIIVAAAPLAEGNRQAIQACSETAAKIKKAVRCSITVKPEIGKN</sequence>
<dbReference type="Proteomes" id="UP000562395">
    <property type="component" value="Unassembled WGS sequence"/>
</dbReference>
<proteinExistence type="predicted"/>
<protein>
    <submittedName>
        <fullName evidence="2">Uncharacterized protein</fullName>
    </submittedName>
</protein>
<feature type="transmembrane region" description="Helical" evidence="1">
    <location>
        <begin position="132"/>
        <end position="151"/>
    </location>
</feature>
<keyword evidence="1" id="KW-1133">Transmembrane helix</keyword>
<evidence type="ECO:0000313" key="3">
    <source>
        <dbReference type="Proteomes" id="UP000562395"/>
    </source>
</evidence>
<keyword evidence="1" id="KW-0812">Transmembrane</keyword>
<organism evidence="2 3">
    <name type="scientific">Novosphingobium hassiacum</name>
    <dbReference type="NCBI Taxonomy" id="173676"/>
    <lineage>
        <taxon>Bacteria</taxon>
        <taxon>Pseudomonadati</taxon>
        <taxon>Pseudomonadota</taxon>
        <taxon>Alphaproteobacteria</taxon>
        <taxon>Sphingomonadales</taxon>
        <taxon>Sphingomonadaceae</taxon>
        <taxon>Novosphingobium</taxon>
    </lineage>
</organism>
<dbReference type="Pfam" id="PF19613">
    <property type="entry name" value="DUF6118"/>
    <property type="match status" value="1"/>
</dbReference>
<dbReference type="EMBL" id="JACICY010000026">
    <property type="protein sequence ID" value="MBB3862833.1"/>
    <property type="molecule type" value="Genomic_DNA"/>
</dbReference>
<evidence type="ECO:0000313" key="2">
    <source>
        <dbReference type="EMBL" id="MBB3862833.1"/>
    </source>
</evidence>
<reference evidence="2 3" key="1">
    <citation type="submission" date="2020-08" db="EMBL/GenBank/DDBJ databases">
        <title>Genomic Encyclopedia of Type Strains, Phase IV (KMG-IV): sequencing the most valuable type-strain genomes for metagenomic binning, comparative biology and taxonomic classification.</title>
        <authorList>
            <person name="Goeker M."/>
        </authorList>
    </citation>
    <scope>NUCLEOTIDE SEQUENCE [LARGE SCALE GENOMIC DNA]</scope>
    <source>
        <strain evidence="2 3">DSM 14552</strain>
    </source>
</reference>
<dbReference type="InterPro" id="IPR046121">
    <property type="entry name" value="DUF6118"/>
</dbReference>
<dbReference type="AlphaFoldDB" id="A0A7W6EXX8"/>
<dbReference type="RefSeq" id="WP_183615245.1">
    <property type="nucleotide sequence ID" value="NZ_JACICY010000026.1"/>
</dbReference>